<evidence type="ECO:0000256" key="5">
    <source>
        <dbReference type="ARBA" id="ARBA00022692"/>
    </source>
</evidence>
<dbReference type="GO" id="GO:0016020">
    <property type="term" value="C:membrane"/>
    <property type="evidence" value="ECO:0007669"/>
    <property type="project" value="UniProtKB-SubCell"/>
</dbReference>
<keyword evidence="11" id="KW-0407">Ion channel</keyword>
<keyword evidence="3" id="KW-0813">Transport</keyword>
<evidence type="ECO:0000256" key="6">
    <source>
        <dbReference type="ARBA" id="ARBA00022826"/>
    </source>
</evidence>
<dbReference type="PATRIC" id="fig|307121.4.peg.90"/>
<comment type="similarity">
    <text evidence="2">Belongs to the TMEM175 family.</text>
</comment>
<feature type="transmembrane region" description="Helical" evidence="13">
    <location>
        <begin position="125"/>
        <end position="146"/>
    </location>
</feature>
<keyword evidence="15" id="KW-1185">Reference proteome</keyword>
<keyword evidence="10 13" id="KW-0472">Membrane</keyword>
<feature type="transmembrane region" description="Helical" evidence="13">
    <location>
        <begin position="17"/>
        <end position="34"/>
    </location>
</feature>
<dbReference type="PANTHER" id="PTHR31462">
    <property type="entry name" value="ENDOSOMAL/LYSOSOMAL POTASSIUM CHANNEL TMEM175"/>
    <property type="match status" value="1"/>
</dbReference>
<name>A0A1C3MWE8_9ACTN</name>
<dbReference type="Pfam" id="PF06736">
    <property type="entry name" value="TMEM175"/>
    <property type="match status" value="1"/>
</dbReference>
<accession>A0A1C3MWE8</accession>
<protein>
    <submittedName>
        <fullName evidence="14">Uncharacterized membrane protein</fullName>
    </submittedName>
</protein>
<keyword evidence="7" id="KW-0630">Potassium</keyword>
<organism evidence="14 15">
    <name type="scientific">Micromonospora krabiensis</name>
    <dbReference type="NCBI Taxonomy" id="307121"/>
    <lineage>
        <taxon>Bacteria</taxon>
        <taxon>Bacillati</taxon>
        <taxon>Actinomycetota</taxon>
        <taxon>Actinomycetes</taxon>
        <taxon>Micromonosporales</taxon>
        <taxon>Micromonosporaceae</taxon>
        <taxon>Micromonospora</taxon>
    </lineage>
</organism>
<evidence type="ECO:0000256" key="11">
    <source>
        <dbReference type="ARBA" id="ARBA00023303"/>
    </source>
</evidence>
<evidence type="ECO:0000313" key="15">
    <source>
        <dbReference type="Proteomes" id="UP000199393"/>
    </source>
</evidence>
<keyword evidence="4" id="KW-0633">Potassium transport</keyword>
<evidence type="ECO:0000256" key="12">
    <source>
        <dbReference type="ARBA" id="ARBA00034430"/>
    </source>
</evidence>
<dbReference type="EMBL" id="LT598496">
    <property type="protein sequence ID" value="SBV24658.1"/>
    <property type="molecule type" value="Genomic_DNA"/>
</dbReference>
<dbReference type="InterPro" id="IPR010617">
    <property type="entry name" value="TMEM175-like"/>
</dbReference>
<evidence type="ECO:0000313" key="14">
    <source>
        <dbReference type="EMBL" id="SBV24658.1"/>
    </source>
</evidence>
<keyword evidence="6" id="KW-0631">Potassium channel</keyword>
<dbReference type="GO" id="GO:0015252">
    <property type="term" value="F:proton channel activity"/>
    <property type="evidence" value="ECO:0007669"/>
    <property type="project" value="InterPro"/>
</dbReference>
<evidence type="ECO:0000256" key="7">
    <source>
        <dbReference type="ARBA" id="ARBA00022958"/>
    </source>
</evidence>
<evidence type="ECO:0000256" key="13">
    <source>
        <dbReference type="SAM" id="Phobius"/>
    </source>
</evidence>
<comment type="subcellular location">
    <subcellularLocation>
        <location evidence="1">Membrane</location>
        <topology evidence="1">Multi-pass membrane protein</topology>
    </subcellularLocation>
</comment>
<feature type="transmembrane region" description="Helical" evidence="13">
    <location>
        <begin position="167"/>
        <end position="186"/>
    </location>
</feature>
<keyword evidence="8 13" id="KW-1133">Transmembrane helix</keyword>
<dbReference type="PANTHER" id="PTHR31462:SF5">
    <property type="entry name" value="ENDOSOMAL_LYSOSOMAL PROTON CHANNEL TMEM175"/>
    <property type="match status" value="1"/>
</dbReference>
<evidence type="ECO:0000256" key="4">
    <source>
        <dbReference type="ARBA" id="ARBA00022538"/>
    </source>
</evidence>
<feature type="transmembrane region" description="Helical" evidence="13">
    <location>
        <begin position="93"/>
        <end position="113"/>
    </location>
</feature>
<reference evidence="15" key="1">
    <citation type="submission" date="2016-06" db="EMBL/GenBank/DDBJ databases">
        <authorList>
            <person name="Varghese N."/>
        </authorList>
    </citation>
    <scope>NUCLEOTIDE SEQUENCE [LARGE SCALE GENOMIC DNA]</scope>
    <source>
        <strain evidence="15">DSM 45344</strain>
    </source>
</reference>
<evidence type="ECO:0000256" key="3">
    <source>
        <dbReference type="ARBA" id="ARBA00022448"/>
    </source>
</evidence>
<dbReference type="Proteomes" id="UP000199393">
    <property type="component" value="Chromosome I"/>
</dbReference>
<comment type="catalytic activity">
    <reaction evidence="12">
        <text>K(+)(in) = K(+)(out)</text>
        <dbReference type="Rhea" id="RHEA:29463"/>
        <dbReference type="ChEBI" id="CHEBI:29103"/>
    </reaction>
</comment>
<evidence type="ECO:0000256" key="9">
    <source>
        <dbReference type="ARBA" id="ARBA00023065"/>
    </source>
</evidence>
<evidence type="ECO:0000256" key="1">
    <source>
        <dbReference type="ARBA" id="ARBA00004141"/>
    </source>
</evidence>
<feature type="transmembrane region" description="Helical" evidence="13">
    <location>
        <begin position="192"/>
        <end position="212"/>
    </location>
</feature>
<dbReference type="AlphaFoldDB" id="A0A1C3MWE8"/>
<feature type="transmembrane region" description="Helical" evidence="13">
    <location>
        <begin position="54"/>
        <end position="72"/>
    </location>
</feature>
<proteinExistence type="inferred from homology"/>
<keyword evidence="5 13" id="KW-0812">Transmembrane</keyword>
<sequence>MNRPTDDLGIRSDTSRAIAFSDAVFAIIITLLVLDLRVPDVPPGRLLSGLLEQWPGYVAYLASYAYVAIVWLNHKSAFNRIKESDRGLHWVNLFVLFTTALLPFPTAVVSDALQKHDQQDQRVAVAFYALIGALLCASWLAFFHYLARRKDLLREEVSERHFPAERVRALVGVILYVAAGLIGYLVAPLAGLAIFVVLPVFYAVTSAGLYQVPLTRRMARRPPTSGS</sequence>
<evidence type="ECO:0000256" key="2">
    <source>
        <dbReference type="ARBA" id="ARBA00006920"/>
    </source>
</evidence>
<keyword evidence="9" id="KW-0406">Ion transport</keyword>
<dbReference type="GO" id="GO:0005267">
    <property type="term" value="F:potassium channel activity"/>
    <property type="evidence" value="ECO:0007669"/>
    <property type="project" value="UniProtKB-KW"/>
</dbReference>
<evidence type="ECO:0000256" key="8">
    <source>
        <dbReference type="ARBA" id="ARBA00022989"/>
    </source>
</evidence>
<dbReference type="RefSeq" id="WP_197677510.1">
    <property type="nucleotide sequence ID" value="NZ_JBHRWG010000002.1"/>
</dbReference>
<evidence type="ECO:0000256" key="10">
    <source>
        <dbReference type="ARBA" id="ARBA00023136"/>
    </source>
</evidence>
<gene>
    <name evidence="14" type="ORF">GA0070620_0086</name>
</gene>